<dbReference type="GeneID" id="24871583"/>
<organism evidence="1 2">
    <name type="scientific">Methanosarcina siciliae C2J</name>
    <dbReference type="NCBI Taxonomy" id="1434118"/>
    <lineage>
        <taxon>Archaea</taxon>
        <taxon>Methanobacteriati</taxon>
        <taxon>Methanobacteriota</taxon>
        <taxon>Stenosarchaea group</taxon>
        <taxon>Methanomicrobia</taxon>
        <taxon>Methanosarcinales</taxon>
        <taxon>Methanosarcinaceae</taxon>
        <taxon>Methanosarcina</taxon>
    </lineage>
</organism>
<dbReference type="HOGENOM" id="CLU_046809_0_0_2"/>
<dbReference type="KEGG" id="msj:MSSAC_1979"/>
<reference evidence="1 2" key="1">
    <citation type="submission" date="2014-07" db="EMBL/GenBank/DDBJ databases">
        <title>Methanogenic archaea and the global carbon cycle.</title>
        <authorList>
            <person name="Henriksen J.R."/>
            <person name="Luke J."/>
            <person name="Reinhart S."/>
            <person name="Benedict M.N."/>
            <person name="Youngblut N.D."/>
            <person name="Metcalf M.E."/>
            <person name="Whitaker R.J."/>
            <person name="Metcalf W.W."/>
        </authorList>
    </citation>
    <scope>NUCLEOTIDE SEQUENCE [LARGE SCALE GENOMIC DNA]</scope>
    <source>
        <strain evidence="1 2">C2J</strain>
    </source>
</reference>
<dbReference type="PATRIC" id="fig|1434118.4.peg.2523"/>
<proteinExistence type="predicted"/>
<accession>A0A0E3PNC9</accession>
<evidence type="ECO:0000313" key="1">
    <source>
        <dbReference type="EMBL" id="AKB36569.1"/>
    </source>
</evidence>
<name>A0A0E3PNC9_9EURY</name>
<dbReference type="EMBL" id="CP009508">
    <property type="protein sequence ID" value="AKB36569.1"/>
    <property type="molecule type" value="Genomic_DNA"/>
</dbReference>
<sequence>MNKKLSQKRSGKYHFCAVLALFTALFLLSSSLPASANEDDWDNLTVTLGLENSLVSKDGYTLEALKFDGYGMVWIRVSKNDTILEDAVLENNSSGWCYMDNKNLRLKAFNVTDQRNLPMFGSLFSPKAELLFETKKDIEENVILELDLEEDKDEYLLNDEVIVDMELRNTGQVKAEKISLDLDSDGLLVREGCPEKVTLDKGSKKKCELRFKFPEKVKENYNITVNVNWEDGSGERFLSDDVEIEVAEPLNIYKNAGSEGFPGSPVYVTVSVKNIQERTVNVRLFDLLPATFTVINISSLEDDSLSSDSSSYLNWEFVLDPEEQKTFSYSISSEQLGAHRVPQAHAYSDLCGQLYTESSDSENIITLYKNISYMPYNNKNLTQVTLSSGADLSSYLDKNGYALLDITVENEALDAFVFIPKGTKLSDNQNEPLKAITITQADELGLPGSLYLAGKCYCKLGPDGAEFDPFVRLDLGLNNSIEGNLPSIYCYDETNSTWTLIDSTLNENRISAELTHFSVYAALAEPPTEAELLVKLVN</sequence>
<dbReference type="Proteomes" id="UP000033123">
    <property type="component" value="Chromosome"/>
</dbReference>
<dbReference type="AlphaFoldDB" id="A0A0E3PNC9"/>
<evidence type="ECO:0008006" key="3">
    <source>
        <dbReference type="Google" id="ProtNLM"/>
    </source>
</evidence>
<evidence type="ECO:0000313" key="2">
    <source>
        <dbReference type="Proteomes" id="UP000033123"/>
    </source>
</evidence>
<protein>
    <recommendedName>
        <fullName evidence="3">DUF11 domain-containing protein</fullName>
    </recommendedName>
</protein>
<gene>
    <name evidence="1" type="ORF">MSSAC_1979</name>
</gene>
<dbReference type="RefSeq" id="WP_231593719.1">
    <property type="nucleotide sequence ID" value="NZ_CP009508.1"/>
</dbReference>